<accession>A0ABY7LR01</accession>
<name>A0ABY7LR01_9BACT</name>
<evidence type="ECO:0000313" key="1">
    <source>
        <dbReference type="EMBL" id="WBA42844.1"/>
    </source>
</evidence>
<sequence>MQMHLYLIALVPPEPVRGQVWALKQELHQRTGSRNAIGLPPHITLVPPTRQPEPFAAAATESLHRFAITQTAFEVRLQDFGWFTDRTLFVQVAEATALRQLQAALMRWCGQHLPTIRPEARPFTPHMTLATRDLPPALVPELQQDFAARFYEATFPVNSFELFRHDGRQWNSLTTFPLSPV</sequence>
<dbReference type="Pfam" id="PF13563">
    <property type="entry name" value="2_5_RNA_ligase2"/>
    <property type="match status" value="1"/>
</dbReference>
<dbReference type="RefSeq" id="WP_269560893.1">
    <property type="nucleotide sequence ID" value="NZ_CP114767.1"/>
</dbReference>
<proteinExistence type="predicted"/>
<dbReference type="PANTHER" id="PTHR40037:SF1">
    <property type="entry name" value="PHOSPHOESTERASE SAOUHSC_00951-RELATED"/>
    <property type="match status" value="1"/>
</dbReference>
<keyword evidence="1" id="KW-0808">Transferase</keyword>
<dbReference type="GO" id="GO:0016874">
    <property type="term" value="F:ligase activity"/>
    <property type="evidence" value="ECO:0007669"/>
    <property type="project" value="UniProtKB-KW"/>
</dbReference>
<dbReference type="GO" id="GO:0016740">
    <property type="term" value="F:transferase activity"/>
    <property type="evidence" value="ECO:0007669"/>
    <property type="project" value="UniProtKB-KW"/>
</dbReference>
<dbReference type="InterPro" id="IPR009097">
    <property type="entry name" value="Cyclic_Pdiesterase"/>
</dbReference>
<reference evidence="1 2" key="1">
    <citation type="submission" date="2022-12" db="EMBL/GenBank/DDBJ databases">
        <title>Hymenobacter canadensis sp. nov. isolated from lake water of the Cambridge Bay, Canada.</title>
        <authorList>
            <person name="Kim W.H."/>
            <person name="Lee Y.M."/>
        </authorList>
    </citation>
    <scope>NUCLEOTIDE SEQUENCE [LARGE SCALE GENOMIC DNA]</scope>
    <source>
        <strain evidence="1 2">PAMC 29467</strain>
    </source>
</reference>
<gene>
    <name evidence="1" type="ORF">O3303_04610</name>
</gene>
<dbReference type="EMBL" id="CP114767">
    <property type="protein sequence ID" value="WBA42844.1"/>
    <property type="molecule type" value="Genomic_DNA"/>
</dbReference>
<organism evidence="1 2">
    <name type="scientific">Hymenobacter canadensis</name>
    <dbReference type="NCBI Taxonomy" id="2999067"/>
    <lineage>
        <taxon>Bacteria</taxon>
        <taxon>Pseudomonadati</taxon>
        <taxon>Bacteroidota</taxon>
        <taxon>Cytophagia</taxon>
        <taxon>Cytophagales</taxon>
        <taxon>Hymenobacteraceae</taxon>
        <taxon>Hymenobacter</taxon>
    </lineage>
</organism>
<dbReference type="Proteomes" id="UP001211005">
    <property type="component" value="Chromosome"/>
</dbReference>
<keyword evidence="2" id="KW-1185">Reference proteome</keyword>
<dbReference type="PANTHER" id="PTHR40037">
    <property type="entry name" value="PHOSPHOESTERASE YJCG-RELATED"/>
    <property type="match status" value="1"/>
</dbReference>
<protein>
    <submittedName>
        <fullName evidence="1">2'-5' RNA ligase family protein</fullName>
    </submittedName>
</protein>
<dbReference type="Gene3D" id="3.90.1140.10">
    <property type="entry name" value="Cyclic phosphodiesterase"/>
    <property type="match status" value="1"/>
</dbReference>
<dbReference type="SUPFAM" id="SSF55144">
    <property type="entry name" value="LigT-like"/>
    <property type="match status" value="1"/>
</dbReference>
<keyword evidence="1" id="KW-0436">Ligase</keyword>
<evidence type="ECO:0000313" key="2">
    <source>
        <dbReference type="Proteomes" id="UP001211005"/>
    </source>
</evidence>
<dbReference type="InterPro" id="IPR050580">
    <property type="entry name" value="2H_phosphoesterase_YjcG-like"/>
</dbReference>